<protein>
    <submittedName>
        <fullName evidence="9">Spore germination protein</fullName>
    </submittedName>
</protein>
<feature type="transmembrane region" description="Helical" evidence="8">
    <location>
        <begin position="146"/>
        <end position="164"/>
    </location>
</feature>
<keyword evidence="10" id="KW-1185">Reference proteome</keyword>
<gene>
    <name evidence="9" type="ordered locus">Hore_00110</name>
</gene>
<feature type="transmembrane region" description="Helical" evidence="8">
    <location>
        <begin position="41"/>
        <end position="62"/>
    </location>
</feature>
<evidence type="ECO:0000256" key="4">
    <source>
        <dbReference type="ARBA" id="ARBA00022544"/>
    </source>
</evidence>
<sequence>MKEHGKLSERQFAGIIANTMVGVGVLILPKTATKFAGTAGWIALLLGGVIALFFLFLILKLGTRFPENTLMEYAPRIIGKIPGTLVSLIFCTYWFLLSSLIFRVFAEMMVDAILLNTPIEVIIISMLILVAYLSRHDVEVFGRVNELFFIFLIIPAVFGLAVSLKQVTGIKLLPLLGNGLPSILINTRELFFSFVGFEIIFLFIPSITTLGKVYNYGFKGWLSPAAIYLAVVIIGIGVFGTRELQNLMWPTLELVKVINFPGLILERVEAIFIAFWVIAVFTTVTNLFYSSVVGATQVLKLSDHKTLVYPLLPLFYFFSTYPQNIYEVLNYMNVMGKFGGLVIITVTPLLYIISLIRNIKGGQKA</sequence>
<feature type="transmembrane region" description="Helical" evidence="8">
    <location>
        <begin position="12"/>
        <end position="29"/>
    </location>
</feature>
<reference evidence="9 10" key="1">
    <citation type="journal article" date="2009" name="PLoS ONE">
        <title>Genome analysis of the anaerobic thermohalophilic bacterium Halothermothrix orenii.</title>
        <authorList>
            <person name="Mavromatis K."/>
            <person name="Ivanova N."/>
            <person name="Anderson I."/>
            <person name="Lykidis A."/>
            <person name="Hooper S.D."/>
            <person name="Sun H."/>
            <person name="Kunin V."/>
            <person name="Lapidus A."/>
            <person name="Hugenholtz P."/>
            <person name="Patel B."/>
            <person name="Kyrpides N.C."/>
        </authorList>
    </citation>
    <scope>NUCLEOTIDE SEQUENCE [LARGE SCALE GENOMIC DNA]</scope>
    <source>
        <strain evidence="10">H 168 / OCM 544 / DSM 9562</strain>
    </source>
</reference>
<evidence type="ECO:0000256" key="2">
    <source>
        <dbReference type="ARBA" id="ARBA00007998"/>
    </source>
</evidence>
<dbReference type="HOGENOM" id="CLU_047547_0_2_9"/>
<evidence type="ECO:0000313" key="10">
    <source>
        <dbReference type="Proteomes" id="UP000000719"/>
    </source>
</evidence>
<evidence type="ECO:0000256" key="3">
    <source>
        <dbReference type="ARBA" id="ARBA00022448"/>
    </source>
</evidence>
<evidence type="ECO:0000256" key="8">
    <source>
        <dbReference type="SAM" id="Phobius"/>
    </source>
</evidence>
<organism evidence="9 10">
    <name type="scientific">Halothermothrix orenii (strain H 168 / OCM 544 / DSM 9562)</name>
    <dbReference type="NCBI Taxonomy" id="373903"/>
    <lineage>
        <taxon>Bacteria</taxon>
        <taxon>Bacillati</taxon>
        <taxon>Bacillota</taxon>
        <taxon>Clostridia</taxon>
        <taxon>Halanaerobiales</taxon>
        <taxon>Halothermotrichaceae</taxon>
        <taxon>Halothermothrix</taxon>
    </lineage>
</organism>
<dbReference type="Proteomes" id="UP000000719">
    <property type="component" value="Chromosome"/>
</dbReference>
<dbReference type="EMBL" id="CP001098">
    <property type="protein sequence ID" value="ACL68774.1"/>
    <property type="molecule type" value="Genomic_DNA"/>
</dbReference>
<accession>B8CZP4</accession>
<keyword evidence="5 8" id="KW-0812">Transmembrane</keyword>
<dbReference type="AlphaFoldDB" id="B8CZP4"/>
<dbReference type="PANTHER" id="PTHR34975">
    <property type="entry name" value="SPORE GERMINATION PROTEIN A2"/>
    <property type="match status" value="1"/>
</dbReference>
<dbReference type="GO" id="GO:0009847">
    <property type="term" value="P:spore germination"/>
    <property type="evidence" value="ECO:0007669"/>
    <property type="project" value="InterPro"/>
</dbReference>
<name>B8CZP4_HALOH</name>
<comment type="similarity">
    <text evidence="2">Belongs to the amino acid-polyamine-organocation (APC) superfamily. Spore germination protein (SGP) (TC 2.A.3.9) family.</text>
</comment>
<dbReference type="Pfam" id="PF03845">
    <property type="entry name" value="Spore_permease"/>
    <property type="match status" value="1"/>
</dbReference>
<comment type="subcellular location">
    <subcellularLocation>
        <location evidence="1">Membrane</location>
        <topology evidence="1">Multi-pass membrane protein</topology>
    </subcellularLocation>
</comment>
<dbReference type="eggNOG" id="COG0814">
    <property type="taxonomic scope" value="Bacteria"/>
</dbReference>
<dbReference type="InterPro" id="IPR004761">
    <property type="entry name" value="Spore_GerAB"/>
</dbReference>
<keyword evidence="3" id="KW-0813">Transport</keyword>
<feature type="transmembrane region" description="Helical" evidence="8">
    <location>
        <begin position="222"/>
        <end position="240"/>
    </location>
</feature>
<feature type="transmembrane region" description="Helical" evidence="8">
    <location>
        <begin position="307"/>
        <end position="326"/>
    </location>
</feature>
<keyword evidence="4" id="KW-0309">Germination</keyword>
<feature type="transmembrane region" description="Helical" evidence="8">
    <location>
        <begin position="338"/>
        <end position="356"/>
    </location>
</feature>
<evidence type="ECO:0000256" key="6">
    <source>
        <dbReference type="ARBA" id="ARBA00022989"/>
    </source>
</evidence>
<evidence type="ECO:0000256" key="7">
    <source>
        <dbReference type="ARBA" id="ARBA00023136"/>
    </source>
</evidence>
<dbReference type="NCBIfam" id="TIGR00912">
    <property type="entry name" value="2A0309"/>
    <property type="match status" value="1"/>
</dbReference>
<proteinExistence type="inferred from homology"/>
<dbReference type="PANTHER" id="PTHR34975:SF2">
    <property type="entry name" value="SPORE GERMINATION PROTEIN A2"/>
    <property type="match status" value="1"/>
</dbReference>
<feature type="transmembrane region" description="Helical" evidence="8">
    <location>
        <begin position="83"/>
        <end position="106"/>
    </location>
</feature>
<feature type="transmembrane region" description="Helical" evidence="8">
    <location>
        <begin position="112"/>
        <end position="134"/>
    </location>
</feature>
<keyword evidence="7 8" id="KW-0472">Membrane</keyword>
<evidence type="ECO:0000313" key="9">
    <source>
        <dbReference type="EMBL" id="ACL68774.1"/>
    </source>
</evidence>
<keyword evidence="6 8" id="KW-1133">Transmembrane helix</keyword>
<dbReference type="STRING" id="373903.Hore_00110"/>
<evidence type="ECO:0000256" key="1">
    <source>
        <dbReference type="ARBA" id="ARBA00004141"/>
    </source>
</evidence>
<evidence type="ECO:0000256" key="5">
    <source>
        <dbReference type="ARBA" id="ARBA00022692"/>
    </source>
</evidence>
<dbReference type="KEGG" id="hor:Hore_00110"/>
<dbReference type="Gene3D" id="1.20.1740.10">
    <property type="entry name" value="Amino acid/polyamine transporter I"/>
    <property type="match status" value="1"/>
</dbReference>
<dbReference type="GO" id="GO:0016020">
    <property type="term" value="C:membrane"/>
    <property type="evidence" value="ECO:0007669"/>
    <property type="project" value="UniProtKB-SubCell"/>
</dbReference>
<feature type="transmembrane region" description="Helical" evidence="8">
    <location>
        <begin position="270"/>
        <end position="295"/>
    </location>
</feature>
<feature type="transmembrane region" description="Helical" evidence="8">
    <location>
        <begin position="190"/>
        <end position="210"/>
    </location>
</feature>